<organism evidence="3 4">
    <name type="scientific">Vibrio alginolyticus (strain ATCC 17749 / DSM 2171 / NBRC 15630 / NCIMB 1903 / NCTC 12160 / XII-53)</name>
    <dbReference type="NCBI Taxonomy" id="1219076"/>
    <lineage>
        <taxon>Bacteria</taxon>
        <taxon>Pseudomonadati</taxon>
        <taxon>Pseudomonadota</taxon>
        <taxon>Gammaproteobacteria</taxon>
        <taxon>Vibrionales</taxon>
        <taxon>Vibrionaceae</taxon>
        <taxon>Vibrio</taxon>
    </lineage>
</organism>
<evidence type="ECO:0000256" key="1">
    <source>
        <dbReference type="SAM" id="MobiDB-lite"/>
    </source>
</evidence>
<feature type="compositionally biased region" description="Polar residues" evidence="1">
    <location>
        <begin position="1"/>
        <end position="17"/>
    </location>
</feature>
<dbReference type="AlphaFoldDB" id="A0A2I3CDP0"/>
<accession>A0A2I3CDP0</accession>
<reference evidence="3 4" key="1">
    <citation type="journal article" date="2015" name="Genome Announc.">
        <title>Complete genome sequence of Vibrio alginolyticus ATCC 17749.</title>
        <authorList>
            <person name="Liu X.F."/>
            <person name="Cao Y."/>
            <person name="Zhang H.L."/>
            <person name="Chen Y.J."/>
            <person name="Hu C.J."/>
        </authorList>
    </citation>
    <scope>NUCLEOTIDE SEQUENCE [LARGE SCALE GENOMIC DNA]</scope>
    <source>
        <strain evidence="4">ATCC 17749 / DSM 2171 / NBRC 15630 / NCIMB 1903 / NCTC 12160 / XII-53</strain>
    </source>
</reference>
<evidence type="ECO:0000256" key="2">
    <source>
        <dbReference type="SAM" id="Phobius"/>
    </source>
</evidence>
<protein>
    <recommendedName>
        <fullName evidence="5">Phage holin family protein</fullName>
    </recommendedName>
</protein>
<proteinExistence type="predicted"/>
<evidence type="ECO:0008006" key="5">
    <source>
        <dbReference type="Google" id="ProtNLM"/>
    </source>
</evidence>
<feature type="region of interest" description="Disordered" evidence="1">
    <location>
        <begin position="1"/>
        <end position="26"/>
    </location>
</feature>
<feature type="transmembrane region" description="Helical" evidence="2">
    <location>
        <begin position="77"/>
        <end position="104"/>
    </location>
</feature>
<dbReference type="Proteomes" id="UP000016714">
    <property type="component" value="Chromosome 1"/>
</dbReference>
<feature type="transmembrane region" description="Helical" evidence="2">
    <location>
        <begin position="110"/>
        <end position="131"/>
    </location>
</feature>
<evidence type="ECO:0000313" key="3">
    <source>
        <dbReference type="EMBL" id="AGV18090.1"/>
    </source>
</evidence>
<keyword evidence="2" id="KW-0472">Membrane</keyword>
<evidence type="ECO:0000313" key="4">
    <source>
        <dbReference type="Proteomes" id="UP000016714"/>
    </source>
</evidence>
<dbReference type="KEGG" id="vag:N646_2278"/>
<dbReference type="RefSeq" id="WP_005379198.1">
    <property type="nucleotide sequence ID" value="NC_022349.1"/>
</dbReference>
<name>A0A2I3CDP0_VIBAX</name>
<dbReference type="HOGENOM" id="CLU_133866_0_0_6"/>
<gene>
    <name evidence="3" type="ORF">N646_2278</name>
</gene>
<dbReference type="EMBL" id="CP006718">
    <property type="protein sequence ID" value="AGV18090.1"/>
    <property type="molecule type" value="Genomic_DNA"/>
</dbReference>
<keyword evidence="2" id="KW-0812">Transmembrane</keyword>
<dbReference type="GeneID" id="75169146"/>
<keyword evidence="2" id="KW-1133">Transmembrane helix</keyword>
<sequence length="170" mass="18217">MNNSGQVTNQQSGSAASDSGRAPDGAEEQDIQQTINGLSSILAQLDQLTKSLKAWSGSTLDLFLLEMKVNVSAVRQILLCTVVFTLLSVLFVFSLCLASGVVAYQLTANVYVAVGVFITSLGLALFALAWWQKRLVGFLGFKNTTEQLQEGWDALATKAQSSHADQADGR</sequence>